<comment type="subcellular location">
    <subcellularLocation>
        <location evidence="1">Endoplasmic reticulum membrane</location>
        <topology evidence="1">Multi-pass membrane protein</topology>
    </subcellularLocation>
</comment>
<keyword evidence="11" id="KW-0676">Redox-active center</keyword>
<dbReference type="EC" id="1.17.4.4" evidence="3"/>
<keyword evidence="6" id="KW-0256">Endoplasmic reticulum</keyword>
<comment type="similarity">
    <text evidence="2">Belongs to the VKOR family.</text>
</comment>
<name>A0A8D0F8N7_STROC</name>
<evidence type="ECO:0000256" key="1">
    <source>
        <dbReference type="ARBA" id="ARBA00004477"/>
    </source>
</evidence>
<dbReference type="InterPro" id="IPR012932">
    <property type="entry name" value="VKOR"/>
</dbReference>
<evidence type="ECO:0000256" key="2">
    <source>
        <dbReference type="ARBA" id="ARBA00006214"/>
    </source>
</evidence>
<dbReference type="InterPro" id="IPR042406">
    <property type="entry name" value="VKORC1/VKORC1L1"/>
</dbReference>
<evidence type="ECO:0000313" key="15">
    <source>
        <dbReference type="Proteomes" id="UP000694551"/>
    </source>
</evidence>
<dbReference type="GO" id="GO:0005789">
    <property type="term" value="C:endoplasmic reticulum membrane"/>
    <property type="evidence" value="ECO:0007669"/>
    <property type="project" value="UniProtKB-SubCell"/>
</dbReference>
<dbReference type="Gene3D" id="1.20.1440.130">
    <property type="entry name" value="VKOR domain"/>
    <property type="match status" value="1"/>
</dbReference>
<reference evidence="14" key="2">
    <citation type="submission" date="2025-09" db="UniProtKB">
        <authorList>
            <consortium name="Ensembl"/>
        </authorList>
    </citation>
    <scope>IDENTIFICATION</scope>
</reference>
<feature type="transmembrane region" description="Helical" evidence="12">
    <location>
        <begin position="109"/>
        <end position="131"/>
    </location>
</feature>
<keyword evidence="10" id="KW-1015">Disulfide bond</keyword>
<feature type="transmembrane region" description="Helical" evidence="12">
    <location>
        <begin position="83"/>
        <end position="103"/>
    </location>
</feature>
<keyword evidence="4 12" id="KW-0812">Transmembrane</keyword>
<accession>A0A8D0F8N7</accession>
<evidence type="ECO:0000256" key="3">
    <source>
        <dbReference type="ARBA" id="ARBA00012278"/>
    </source>
</evidence>
<evidence type="ECO:0000313" key="14">
    <source>
        <dbReference type="Ensembl" id="ENSSOCP00000013233.1"/>
    </source>
</evidence>
<dbReference type="GO" id="GO:0042373">
    <property type="term" value="P:vitamin K metabolic process"/>
    <property type="evidence" value="ECO:0007669"/>
    <property type="project" value="InterPro"/>
</dbReference>
<feature type="domain" description="Vitamin K epoxide reductase" evidence="13">
    <location>
        <begin position="81"/>
        <end position="131"/>
    </location>
</feature>
<dbReference type="GO" id="GO:0047057">
    <property type="term" value="F:vitamin-K-epoxide reductase (warfarin-sensitive) activity"/>
    <property type="evidence" value="ECO:0007669"/>
    <property type="project" value="UniProtKB-EC"/>
</dbReference>
<evidence type="ECO:0000256" key="9">
    <source>
        <dbReference type="ARBA" id="ARBA00023136"/>
    </source>
</evidence>
<dbReference type="GO" id="GO:0048038">
    <property type="term" value="F:quinone binding"/>
    <property type="evidence" value="ECO:0007669"/>
    <property type="project" value="UniProtKB-KW"/>
</dbReference>
<evidence type="ECO:0000256" key="11">
    <source>
        <dbReference type="ARBA" id="ARBA00023284"/>
    </source>
</evidence>
<dbReference type="PANTHER" id="PTHR14519">
    <property type="entry name" value="VITAMIN K EPOXIDE REDUCTASE COMPLEX, SUBUNIT 1"/>
    <property type="match status" value="1"/>
</dbReference>
<dbReference type="PANTHER" id="PTHR14519:SF8">
    <property type="entry name" value="VITAMIN K EPOXIDE REDUCTASE COMPLEX SUBUNIT 1"/>
    <property type="match status" value="1"/>
</dbReference>
<keyword evidence="7 12" id="KW-1133">Transmembrane helix</keyword>
<dbReference type="Pfam" id="PF07884">
    <property type="entry name" value="VKOR"/>
    <property type="match status" value="1"/>
</dbReference>
<keyword evidence="5" id="KW-0874">Quinone</keyword>
<evidence type="ECO:0000256" key="8">
    <source>
        <dbReference type="ARBA" id="ARBA00023002"/>
    </source>
</evidence>
<evidence type="ECO:0000256" key="6">
    <source>
        <dbReference type="ARBA" id="ARBA00022824"/>
    </source>
</evidence>
<reference evidence="14" key="1">
    <citation type="submission" date="2025-08" db="UniProtKB">
        <authorList>
            <consortium name="Ensembl"/>
        </authorList>
    </citation>
    <scope>IDENTIFICATION</scope>
</reference>
<dbReference type="GO" id="GO:0007596">
    <property type="term" value="P:blood coagulation"/>
    <property type="evidence" value="ECO:0007669"/>
    <property type="project" value="TreeGrafter"/>
</dbReference>
<evidence type="ECO:0000256" key="10">
    <source>
        <dbReference type="ARBA" id="ARBA00023157"/>
    </source>
</evidence>
<dbReference type="AlphaFoldDB" id="A0A8D0F8N7"/>
<evidence type="ECO:0000259" key="13">
    <source>
        <dbReference type="Pfam" id="PF07884"/>
    </source>
</evidence>
<dbReference type="InterPro" id="IPR038354">
    <property type="entry name" value="VKOR_sf"/>
</dbReference>
<organism evidence="14 15">
    <name type="scientific">Strix occidentalis caurina</name>
    <name type="common">northern spotted owl</name>
    <dbReference type="NCBI Taxonomy" id="311401"/>
    <lineage>
        <taxon>Eukaryota</taxon>
        <taxon>Metazoa</taxon>
        <taxon>Chordata</taxon>
        <taxon>Craniata</taxon>
        <taxon>Vertebrata</taxon>
        <taxon>Euteleostomi</taxon>
        <taxon>Archelosauria</taxon>
        <taxon>Archosauria</taxon>
        <taxon>Dinosauria</taxon>
        <taxon>Saurischia</taxon>
        <taxon>Theropoda</taxon>
        <taxon>Coelurosauria</taxon>
        <taxon>Aves</taxon>
        <taxon>Neognathae</taxon>
        <taxon>Neoaves</taxon>
        <taxon>Telluraves</taxon>
        <taxon>Strigiformes</taxon>
        <taxon>Strigidae</taxon>
        <taxon>Strix</taxon>
    </lineage>
</organism>
<protein>
    <recommendedName>
        <fullName evidence="3">vitamin-K-epoxide reductase (warfarin-sensitive)</fullName>
        <ecNumber evidence="3">1.17.4.4</ecNumber>
    </recommendedName>
</protein>
<keyword evidence="9 12" id="KW-0472">Membrane</keyword>
<keyword evidence="15" id="KW-1185">Reference proteome</keyword>
<evidence type="ECO:0000256" key="7">
    <source>
        <dbReference type="ARBA" id="ARBA00022989"/>
    </source>
</evidence>
<evidence type="ECO:0000256" key="5">
    <source>
        <dbReference type="ARBA" id="ARBA00022719"/>
    </source>
</evidence>
<evidence type="ECO:0000256" key="4">
    <source>
        <dbReference type="ARBA" id="ARBA00022692"/>
    </source>
</evidence>
<evidence type="ECO:0000256" key="12">
    <source>
        <dbReference type="SAM" id="Phobius"/>
    </source>
</evidence>
<sequence length="143" mass="15319">QAAPYMGTVGVSPRWRGRDVVGTLGMWWGHWGCGGDTLGTLGMHWGWGRGTLGTLWGHWGRGGDTFGTVGTLWGHWGLPGRGAAAALLGTSVASAVASLWLAGVLAFGLQDFCLVCVTTYLLNAALLALNWRRWRRLCHLKTA</sequence>
<dbReference type="Proteomes" id="UP000694551">
    <property type="component" value="Unplaced"/>
</dbReference>
<proteinExistence type="inferred from homology"/>
<dbReference type="Ensembl" id="ENSSOCT00000013594.1">
    <property type="protein sequence ID" value="ENSSOCP00000013233.1"/>
    <property type="gene ID" value="ENSSOCG00000010045.1"/>
</dbReference>
<keyword evidence="8" id="KW-0560">Oxidoreductase</keyword>